<keyword evidence="7" id="KW-0132">Cell division</keyword>
<proteinExistence type="inferred from homology"/>
<reference evidence="11" key="1">
    <citation type="submission" date="2017-09" db="EMBL/GenBank/DDBJ databases">
        <title>Depth-based differentiation of microbial function through sediment-hosted aquifers and enrichment of novel symbionts in the deep terrestrial subsurface.</title>
        <authorList>
            <person name="Probst A.J."/>
            <person name="Ladd B."/>
            <person name="Jarett J.K."/>
            <person name="Geller-Mcgrath D.E."/>
            <person name="Sieber C.M.K."/>
            <person name="Emerson J.B."/>
            <person name="Anantharaman K."/>
            <person name="Thomas B.C."/>
            <person name="Malmstrom R."/>
            <person name="Stieglmeier M."/>
            <person name="Klingl A."/>
            <person name="Woyke T."/>
            <person name="Ryan C.M."/>
            <person name="Banfield J.F."/>
        </authorList>
    </citation>
    <scope>NUCLEOTIDE SEQUENCE [LARGE SCALE GENOMIC DNA]</scope>
</reference>
<evidence type="ECO:0000256" key="8">
    <source>
        <dbReference type="NCBIfam" id="TIGR00445"/>
    </source>
</evidence>
<dbReference type="InterPro" id="IPR018480">
    <property type="entry name" value="PNAcMuramoyl-5peptid_Trfase_CS"/>
</dbReference>
<comment type="similarity">
    <text evidence="2 7">Belongs to the glycosyltransferase 4 family. MraY subfamily.</text>
</comment>
<feature type="transmembrane region" description="Helical" evidence="7">
    <location>
        <begin position="6"/>
        <end position="31"/>
    </location>
</feature>
<comment type="subcellular location">
    <subcellularLocation>
        <location evidence="7">Cell membrane</location>
        <topology evidence="7">Multi-pass membrane protein</topology>
    </subcellularLocation>
    <subcellularLocation>
        <location evidence="1">Membrane</location>
        <topology evidence="1">Multi-pass membrane protein</topology>
    </subcellularLocation>
</comment>
<dbReference type="PANTHER" id="PTHR22926:SF5">
    <property type="entry name" value="PHOSPHO-N-ACETYLMURAMOYL-PENTAPEPTIDE-TRANSFERASE HOMOLOG"/>
    <property type="match status" value="1"/>
</dbReference>
<dbReference type="Proteomes" id="UP000231157">
    <property type="component" value="Unassembled WGS sequence"/>
</dbReference>
<feature type="transmembrane region" description="Helical" evidence="7">
    <location>
        <begin position="326"/>
        <end position="343"/>
    </location>
</feature>
<dbReference type="GO" id="GO:0008963">
    <property type="term" value="F:phospho-N-acetylmuramoyl-pentapeptide-transferase activity"/>
    <property type="evidence" value="ECO:0007669"/>
    <property type="project" value="UniProtKB-UniRule"/>
</dbReference>
<accession>A0A2H0UUQ2</accession>
<dbReference type="InterPro" id="IPR000715">
    <property type="entry name" value="Glycosyl_transferase_4"/>
</dbReference>
<feature type="transmembrane region" description="Helical" evidence="7">
    <location>
        <begin position="138"/>
        <end position="154"/>
    </location>
</feature>
<dbReference type="EMBL" id="PFAZ01000001">
    <property type="protein sequence ID" value="PIR89376.1"/>
    <property type="molecule type" value="Genomic_DNA"/>
</dbReference>
<dbReference type="GO" id="GO:0051992">
    <property type="term" value="F:UDP-N-acetylmuramoyl-L-alanyl-D-glutamyl-meso-2,6-diaminopimelyl-D-alanyl-D-alanine:undecaprenyl-phosphate transferase activity"/>
    <property type="evidence" value="ECO:0007669"/>
    <property type="project" value="RHEA"/>
</dbReference>
<dbReference type="GO" id="GO:0008360">
    <property type="term" value="P:regulation of cell shape"/>
    <property type="evidence" value="ECO:0007669"/>
    <property type="project" value="UniProtKB-KW"/>
</dbReference>
<keyword evidence="7" id="KW-0133">Cell shape</keyword>
<sequence>MILLSAIKILTLTMVAFVTAFTFAPILIKYLNNLRAGKQIRSSDKAPVFAKLHQKKEGTPTMGGVLIWGTVVVIALFLWAMSAIFGGFWDYLNFIDRAQTYLPLAAMVIAGTLGAVDDVLGIKRIGPNGGGLRMRDKLVLYLALAFVGALWFFYRLDWDVLVVPLIGQVSIGWFYIPLFIFIITASAHSANVTDGLDGLAGGVLLFAFIALTVVAFALGRYDLATFGGVVIGALLAFLWFNINPAKFFMGDTGSMALGITMGVIAMLTNTTLFLPFFAPILVLESASVIVQLLSKKVRGKKIFYSAPIHHHFEALGWPESQVTMRFWIISAIFSALGLALFFLNRFF</sequence>
<feature type="transmembrane region" description="Helical" evidence="7">
    <location>
        <begin position="247"/>
        <end position="267"/>
    </location>
</feature>
<evidence type="ECO:0000313" key="11">
    <source>
        <dbReference type="Proteomes" id="UP000231157"/>
    </source>
</evidence>
<name>A0A2H0UUQ2_9BACT</name>
<keyword evidence="7" id="KW-0961">Cell wall biogenesis/degradation</keyword>
<keyword evidence="4 7" id="KW-0812">Transmembrane</keyword>
<comment type="cofactor">
    <cofactor evidence="7 9">
        <name>Mg(2+)</name>
        <dbReference type="ChEBI" id="CHEBI:18420"/>
    </cofactor>
</comment>
<comment type="function">
    <text evidence="7">Catalyzes the initial step of the lipid cycle reactions in the biosynthesis of the cell wall peptidoglycan: transfers peptidoglycan precursor phospho-MurNAc-pentapeptide from UDP-MurNAc-pentapeptide onto the lipid carrier undecaprenyl phosphate, yielding undecaprenyl-pyrophosphoryl-MurNAc-pentapeptide, known as lipid I.</text>
</comment>
<evidence type="ECO:0000256" key="4">
    <source>
        <dbReference type="ARBA" id="ARBA00022692"/>
    </source>
</evidence>
<dbReference type="AlphaFoldDB" id="A0A2H0UUQ2"/>
<keyword evidence="3 7" id="KW-0808">Transferase</keyword>
<evidence type="ECO:0000256" key="5">
    <source>
        <dbReference type="ARBA" id="ARBA00022989"/>
    </source>
</evidence>
<dbReference type="EC" id="2.7.8.13" evidence="7 8"/>
<organism evidence="10 11">
    <name type="scientific">Candidatus Harrisonbacteria bacterium CG10_big_fil_rev_8_21_14_0_10_40_38</name>
    <dbReference type="NCBI Taxonomy" id="1974583"/>
    <lineage>
        <taxon>Bacteria</taxon>
        <taxon>Candidatus Harrisoniibacteriota</taxon>
    </lineage>
</organism>
<feature type="transmembrane region" description="Helical" evidence="7">
    <location>
        <begin position="223"/>
        <end position="240"/>
    </location>
</feature>
<dbReference type="UniPathway" id="UPA00219"/>
<feature type="transmembrane region" description="Helical" evidence="7">
    <location>
        <begin position="196"/>
        <end position="217"/>
    </location>
</feature>
<dbReference type="GO" id="GO:0051301">
    <property type="term" value="P:cell division"/>
    <property type="evidence" value="ECO:0007669"/>
    <property type="project" value="UniProtKB-KW"/>
</dbReference>
<dbReference type="InterPro" id="IPR003524">
    <property type="entry name" value="PNAcMuramoyl-5peptid_Trfase"/>
</dbReference>
<dbReference type="GO" id="GO:0046872">
    <property type="term" value="F:metal ion binding"/>
    <property type="evidence" value="ECO:0007669"/>
    <property type="project" value="UniProtKB-KW"/>
</dbReference>
<gene>
    <name evidence="7 10" type="primary">mraY</name>
    <name evidence="10" type="ORF">COU07_00555</name>
</gene>
<dbReference type="GO" id="GO:0071555">
    <property type="term" value="P:cell wall organization"/>
    <property type="evidence" value="ECO:0007669"/>
    <property type="project" value="UniProtKB-KW"/>
</dbReference>
<evidence type="ECO:0000313" key="10">
    <source>
        <dbReference type="EMBL" id="PIR89376.1"/>
    </source>
</evidence>
<dbReference type="HAMAP" id="MF_00038">
    <property type="entry name" value="MraY"/>
    <property type="match status" value="1"/>
</dbReference>
<evidence type="ECO:0000256" key="1">
    <source>
        <dbReference type="ARBA" id="ARBA00004141"/>
    </source>
</evidence>
<feature type="transmembrane region" description="Helical" evidence="7">
    <location>
        <begin position="101"/>
        <end position="117"/>
    </location>
</feature>
<dbReference type="CDD" id="cd06852">
    <property type="entry name" value="GT_MraY"/>
    <property type="match status" value="1"/>
</dbReference>
<dbReference type="GO" id="GO:0009252">
    <property type="term" value="P:peptidoglycan biosynthetic process"/>
    <property type="evidence" value="ECO:0007669"/>
    <property type="project" value="UniProtKB-UniRule"/>
</dbReference>
<feature type="transmembrane region" description="Helical" evidence="7">
    <location>
        <begin position="65"/>
        <end position="89"/>
    </location>
</feature>
<dbReference type="PANTHER" id="PTHR22926">
    <property type="entry name" value="PHOSPHO-N-ACETYLMURAMOYL-PENTAPEPTIDE-TRANSFERASE"/>
    <property type="match status" value="1"/>
</dbReference>
<dbReference type="NCBIfam" id="TIGR00445">
    <property type="entry name" value="mraY"/>
    <property type="match status" value="1"/>
</dbReference>
<evidence type="ECO:0000256" key="3">
    <source>
        <dbReference type="ARBA" id="ARBA00022679"/>
    </source>
</evidence>
<evidence type="ECO:0000256" key="9">
    <source>
        <dbReference type="PIRSR" id="PIRSR600715-1"/>
    </source>
</evidence>
<dbReference type="GO" id="GO:0005886">
    <property type="term" value="C:plasma membrane"/>
    <property type="evidence" value="ECO:0007669"/>
    <property type="project" value="UniProtKB-SubCell"/>
</dbReference>
<feature type="transmembrane region" description="Helical" evidence="7">
    <location>
        <begin position="160"/>
        <end position="184"/>
    </location>
</feature>
<comment type="pathway">
    <text evidence="7">Cell wall biogenesis; peptidoglycan biosynthesis.</text>
</comment>
<dbReference type="Pfam" id="PF00953">
    <property type="entry name" value="Glycos_transf_4"/>
    <property type="match status" value="1"/>
</dbReference>
<dbReference type="PROSITE" id="PS01348">
    <property type="entry name" value="MRAY_2"/>
    <property type="match status" value="1"/>
</dbReference>
<evidence type="ECO:0000256" key="2">
    <source>
        <dbReference type="ARBA" id="ARBA00005583"/>
    </source>
</evidence>
<keyword evidence="5 7" id="KW-1133">Transmembrane helix</keyword>
<evidence type="ECO:0000256" key="6">
    <source>
        <dbReference type="ARBA" id="ARBA00023136"/>
    </source>
</evidence>
<dbReference type="Pfam" id="PF10555">
    <property type="entry name" value="MraY_sig1"/>
    <property type="match status" value="1"/>
</dbReference>
<feature type="binding site" evidence="9">
    <location>
        <position position="251"/>
    </location>
    <ligand>
        <name>Mg(2+)</name>
        <dbReference type="ChEBI" id="CHEBI:18420"/>
    </ligand>
</feature>
<keyword evidence="7" id="KW-0573">Peptidoglycan synthesis</keyword>
<comment type="catalytic activity">
    <reaction evidence="7">
        <text>UDP-N-acetyl-alpha-D-muramoyl-L-alanyl-gamma-D-glutamyl-meso-2,6-diaminopimeloyl-D-alanyl-D-alanine + di-trans,octa-cis-undecaprenyl phosphate = di-trans,octa-cis-undecaprenyl diphospho-N-acetyl-alpha-D-muramoyl-L-alanyl-D-glutamyl-meso-2,6-diaminopimeloyl-D-alanyl-D-alanine + UMP</text>
        <dbReference type="Rhea" id="RHEA:28386"/>
        <dbReference type="ChEBI" id="CHEBI:57865"/>
        <dbReference type="ChEBI" id="CHEBI:60392"/>
        <dbReference type="ChEBI" id="CHEBI:61386"/>
        <dbReference type="ChEBI" id="CHEBI:61387"/>
        <dbReference type="EC" id="2.7.8.13"/>
    </reaction>
</comment>
<keyword evidence="6 7" id="KW-0472">Membrane</keyword>
<evidence type="ECO:0000256" key="7">
    <source>
        <dbReference type="HAMAP-Rule" id="MF_00038"/>
    </source>
</evidence>
<comment type="caution">
    <text evidence="10">The sequence shown here is derived from an EMBL/GenBank/DDBJ whole genome shotgun (WGS) entry which is preliminary data.</text>
</comment>
<protein>
    <recommendedName>
        <fullName evidence="7 8">Phospho-N-acetylmuramoyl-pentapeptide-transferase</fullName>
        <ecNumber evidence="7 8">2.7.8.13</ecNumber>
    </recommendedName>
    <alternativeName>
        <fullName evidence="7">UDP-MurNAc-pentapeptide phosphotransferase</fullName>
    </alternativeName>
</protein>
<feature type="binding site" evidence="9">
    <location>
        <position position="191"/>
    </location>
    <ligand>
        <name>Mg(2+)</name>
        <dbReference type="ChEBI" id="CHEBI:18420"/>
    </ligand>
</feature>
<keyword evidence="7 9" id="KW-0479">Metal-binding</keyword>
<keyword evidence="7 9" id="KW-0460">Magnesium</keyword>
<keyword evidence="7" id="KW-1003">Cell membrane</keyword>
<keyword evidence="7" id="KW-0131">Cell cycle</keyword>